<dbReference type="PANTHER" id="PTHR37984">
    <property type="entry name" value="PROTEIN CBG26694"/>
    <property type="match status" value="1"/>
</dbReference>
<feature type="domain" description="Integrase catalytic" evidence="1">
    <location>
        <begin position="51"/>
        <end position="165"/>
    </location>
</feature>
<dbReference type="PROSITE" id="PS50994">
    <property type="entry name" value="INTEGRASE"/>
    <property type="match status" value="1"/>
</dbReference>
<dbReference type="GO" id="GO:0015074">
    <property type="term" value="P:DNA integration"/>
    <property type="evidence" value="ECO:0007669"/>
    <property type="project" value="InterPro"/>
</dbReference>
<sequence>MCPLRFANESCNGRKNPRVVATLAPQNGATSSTAVLVTINISRRGEICKILHNRPWSHIAIDFLTDLPTSQGFSTILVAIDRFSKACKLKGLPTALETATALFHHVFHNYGLPEDIVSDRGPQFISWVWHAFCRQLGINVSLSSGYHPQSNDQAERLNQEIGRFL</sequence>
<dbReference type="GO" id="GO:0003676">
    <property type="term" value="F:nucleic acid binding"/>
    <property type="evidence" value="ECO:0007669"/>
    <property type="project" value="InterPro"/>
</dbReference>
<dbReference type="Pfam" id="PF00665">
    <property type="entry name" value="rve"/>
    <property type="match status" value="1"/>
</dbReference>
<dbReference type="PANTHER" id="PTHR37984:SF5">
    <property type="entry name" value="PROTEIN NYNRIN-LIKE"/>
    <property type="match status" value="1"/>
</dbReference>
<reference evidence="2" key="1">
    <citation type="submission" date="2023-06" db="EMBL/GenBank/DDBJ databases">
        <title>Male Hemibagrus guttatus genome.</title>
        <authorList>
            <person name="Bian C."/>
        </authorList>
    </citation>
    <scope>NUCLEOTIDE SEQUENCE</scope>
    <source>
        <strain evidence="2">Male_cb2023</strain>
        <tissue evidence="2">Muscle</tissue>
    </source>
</reference>
<keyword evidence="3" id="KW-1185">Reference proteome</keyword>
<organism evidence="2 3">
    <name type="scientific">Hemibagrus guttatus</name>
    <dbReference type="NCBI Taxonomy" id="175788"/>
    <lineage>
        <taxon>Eukaryota</taxon>
        <taxon>Metazoa</taxon>
        <taxon>Chordata</taxon>
        <taxon>Craniata</taxon>
        <taxon>Vertebrata</taxon>
        <taxon>Euteleostomi</taxon>
        <taxon>Actinopterygii</taxon>
        <taxon>Neopterygii</taxon>
        <taxon>Teleostei</taxon>
        <taxon>Ostariophysi</taxon>
        <taxon>Siluriformes</taxon>
        <taxon>Bagridae</taxon>
        <taxon>Hemibagrus</taxon>
    </lineage>
</organism>
<dbReference type="SUPFAM" id="SSF53098">
    <property type="entry name" value="Ribonuclease H-like"/>
    <property type="match status" value="1"/>
</dbReference>
<dbReference type="InterPro" id="IPR036397">
    <property type="entry name" value="RNaseH_sf"/>
</dbReference>
<dbReference type="InterPro" id="IPR050951">
    <property type="entry name" value="Retrovirus_Pol_polyprotein"/>
</dbReference>
<dbReference type="EMBL" id="JAUCMX010000011">
    <property type="protein sequence ID" value="KAK3531817.1"/>
    <property type="molecule type" value="Genomic_DNA"/>
</dbReference>
<dbReference type="InterPro" id="IPR012337">
    <property type="entry name" value="RNaseH-like_sf"/>
</dbReference>
<comment type="caution">
    <text evidence="2">The sequence shown here is derived from an EMBL/GenBank/DDBJ whole genome shotgun (WGS) entry which is preliminary data.</text>
</comment>
<evidence type="ECO:0000313" key="2">
    <source>
        <dbReference type="EMBL" id="KAK3531817.1"/>
    </source>
</evidence>
<evidence type="ECO:0000259" key="1">
    <source>
        <dbReference type="PROSITE" id="PS50994"/>
    </source>
</evidence>
<proteinExistence type="predicted"/>
<accession>A0AAE0QUQ3</accession>
<dbReference type="Gene3D" id="3.30.420.10">
    <property type="entry name" value="Ribonuclease H-like superfamily/Ribonuclease H"/>
    <property type="match status" value="1"/>
</dbReference>
<gene>
    <name evidence="2" type="ORF">QTP70_029717</name>
</gene>
<dbReference type="AlphaFoldDB" id="A0AAE0QUQ3"/>
<evidence type="ECO:0000313" key="3">
    <source>
        <dbReference type="Proteomes" id="UP001274896"/>
    </source>
</evidence>
<dbReference type="Proteomes" id="UP001274896">
    <property type="component" value="Unassembled WGS sequence"/>
</dbReference>
<dbReference type="InterPro" id="IPR001584">
    <property type="entry name" value="Integrase_cat-core"/>
</dbReference>
<protein>
    <recommendedName>
        <fullName evidence="1">Integrase catalytic domain-containing protein</fullName>
    </recommendedName>
</protein>
<name>A0AAE0QUQ3_9TELE</name>